<name>A0A9D3MHV6_ANGAN</name>
<feature type="compositionally biased region" description="Basic and acidic residues" evidence="1">
    <location>
        <begin position="288"/>
        <end position="346"/>
    </location>
</feature>
<feature type="compositionally biased region" description="Basic and acidic residues" evidence="1">
    <location>
        <begin position="196"/>
        <end position="217"/>
    </location>
</feature>
<evidence type="ECO:0000313" key="3">
    <source>
        <dbReference type="Proteomes" id="UP001044222"/>
    </source>
</evidence>
<reference evidence="2" key="1">
    <citation type="submission" date="2021-01" db="EMBL/GenBank/DDBJ databases">
        <title>A chromosome-scale assembly of European eel, Anguilla anguilla.</title>
        <authorList>
            <person name="Henkel C."/>
            <person name="Jong-Raadsen S.A."/>
            <person name="Dufour S."/>
            <person name="Weltzien F.-A."/>
            <person name="Palstra A.P."/>
            <person name="Pelster B."/>
            <person name="Spaink H.P."/>
            <person name="Van Den Thillart G.E."/>
            <person name="Jansen H."/>
            <person name="Zahm M."/>
            <person name="Klopp C."/>
            <person name="Cedric C."/>
            <person name="Louis A."/>
            <person name="Berthelot C."/>
            <person name="Parey E."/>
            <person name="Roest Crollius H."/>
            <person name="Montfort J."/>
            <person name="Robinson-Rechavi M."/>
            <person name="Bucao C."/>
            <person name="Bouchez O."/>
            <person name="Gislard M."/>
            <person name="Lluch J."/>
            <person name="Milhes M."/>
            <person name="Lampietro C."/>
            <person name="Lopez Roques C."/>
            <person name="Donnadieu C."/>
            <person name="Braasch I."/>
            <person name="Desvignes T."/>
            <person name="Postlethwait J."/>
            <person name="Bobe J."/>
            <person name="Guiguen Y."/>
            <person name="Dirks R."/>
        </authorList>
    </citation>
    <scope>NUCLEOTIDE SEQUENCE</scope>
    <source>
        <strain evidence="2">Tag_6206</strain>
        <tissue evidence="2">Liver</tissue>
    </source>
</reference>
<gene>
    <name evidence="2" type="ORF">ANANG_G00107740</name>
</gene>
<feature type="region of interest" description="Disordered" evidence="1">
    <location>
        <begin position="1"/>
        <end position="217"/>
    </location>
</feature>
<feature type="compositionally biased region" description="Basic and acidic residues" evidence="1">
    <location>
        <begin position="268"/>
        <end position="278"/>
    </location>
</feature>
<keyword evidence="3" id="KW-1185">Reference proteome</keyword>
<organism evidence="2 3">
    <name type="scientific">Anguilla anguilla</name>
    <name type="common">European freshwater eel</name>
    <name type="synonym">Muraena anguilla</name>
    <dbReference type="NCBI Taxonomy" id="7936"/>
    <lineage>
        <taxon>Eukaryota</taxon>
        <taxon>Metazoa</taxon>
        <taxon>Chordata</taxon>
        <taxon>Craniata</taxon>
        <taxon>Vertebrata</taxon>
        <taxon>Euteleostomi</taxon>
        <taxon>Actinopterygii</taxon>
        <taxon>Neopterygii</taxon>
        <taxon>Teleostei</taxon>
        <taxon>Anguilliformes</taxon>
        <taxon>Anguillidae</taxon>
        <taxon>Anguilla</taxon>
    </lineage>
</organism>
<dbReference type="PANTHER" id="PTHR18949">
    <property type="entry name" value="CALDESMON"/>
    <property type="match status" value="1"/>
</dbReference>
<feature type="compositionally biased region" description="Basic and acidic residues" evidence="1">
    <location>
        <begin position="82"/>
        <end position="104"/>
    </location>
</feature>
<evidence type="ECO:0000256" key="1">
    <source>
        <dbReference type="SAM" id="MobiDB-lite"/>
    </source>
</evidence>
<feature type="region of interest" description="Disordered" evidence="1">
    <location>
        <begin position="436"/>
        <end position="457"/>
    </location>
</feature>
<dbReference type="EMBL" id="JAFIRN010000005">
    <property type="protein sequence ID" value="KAG5849229.1"/>
    <property type="molecule type" value="Genomic_DNA"/>
</dbReference>
<feature type="region of interest" description="Disordered" evidence="1">
    <location>
        <begin position="363"/>
        <end position="397"/>
    </location>
</feature>
<feature type="compositionally biased region" description="Polar residues" evidence="1">
    <location>
        <begin position="61"/>
        <end position="81"/>
    </location>
</feature>
<feature type="compositionally biased region" description="Polar residues" evidence="1">
    <location>
        <begin position="1"/>
        <end position="14"/>
    </location>
</feature>
<feature type="compositionally biased region" description="Basic and acidic residues" evidence="1">
    <location>
        <begin position="160"/>
        <end position="188"/>
    </location>
</feature>
<protein>
    <recommendedName>
        <fullName evidence="4">Lymphocyte specific protein 1 a</fullName>
    </recommendedName>
</protein>
<dbReference type="AlphaFoldDB" id="A0A9D3MHV6"/>
<dbReference type="Proteomes" id="UP001044222">
    <property type="component" value="Unassembled WGS sequence"/>
</dbReference>
<sequence>MSGSVIRRNTSKQGLHNLLRLTAQRSIDDAEESERERRRRAREAARARGGGTDSGGALQDSVPQPESSTPQSAPHSENSVPRSKDSVPQSEDRAPANKERELDAGLKPGCQATLEEDEGFSNRTLKPGGSHQHHPGQRSPEGAPSADGSLLFPAHLTSKPQEEKEENRDEYAMKERERSGEQDQREREEVEEEERTDSKKAELDTRKTEEKGEDKQTKVTYVSSIFLHQEKRRIISNGDAAGEEMTSCTVTTKRTQRSPSVLEEVENDTTKVEVKREMMWSSQRGKGRREQEEQLWRRQLEAEAQLEELRKRREERRRAREEDERRREEEKRQQLMQEEENRRQMKAEIERRRMEAAERMKNLSINEGEEPFSPVIPKSPTFKNETEERVTAENTSSIIERTESLNRSLKKNVKTLPTFHVSTIDDRLKQYTHALETSSKEGRHTLTDLPRSPEPVASKKSLFEAGDAWSQGTTKNQQHKDTDGLKVGMAGMVSHWVKENPESCSRKFLSKPSSVRAGDVLNKKNLWESVRAPSSGGSAEKGSLCGKRYTFVVTGHGKYEKMPVNSSGHE</sequence>
<proteinExistence type="predicted"/>
<comment type="caution">
    <text evidence="2">The sequence shown here is derived from an EMBL/GenBank/DDBJ whole genome shotgun (WGS) entry which is preliminary data.</text>
</comment>
<dbReference type="PANTHER" id="PTHR18949:SF1">
    <property type="entry name" value="LYMPHOCYTE-SPECIFIC PROTEIN 1"/>
    <property type="match status" value="1"/>
</dbReference>
<dbReference type="InterPro" id="IPR006018">
    <property type="entry name" value="Caldesmon_LSP"/>
</dbReference>
<evidence type="ECO:0000313" key="2">
    <source>
        <dbReference type="EMBL" id="KAG5849229.1"/>
    </source>
</evidence>
<feature type="compositionally biased region" description="Polar residues" evidence="1">
    <location>
        <begin position="246"/>
        <end position="259"/>
    </location>
</feature>
<evidence type="ECO:0008006" key="4">
    <source>
        <dbReference type="Google" id="ProtNLM"/>
    </source>
</evidence>
<dbReference type="GO" id="GO:0003779">
    <property type="term" value="F:actin binding"/>
    <property type="evidence" value="ECO:0007669"/>
    <property type="project" value="UniProtKB-ARBA"/>
</dbReference>
<feature type="region of interest" description="Disordered" evidence="1">
    <location>
        <begin position="237"/>
        <end position="346"/>
    </location>
</feature>
<dbReference type="Pfam" id="PF02029">
    <property type="entry name" value="Caldesmon"/>
    <property type="match status" value="1"/>
</dbReference>
<accession>A0A9D3MHV6</accession>